<feature type="domain" description="PBP" evidence="12">
    <location>
        <begin position="41"/>
        <end position="297"/>
    </location>
</feature>
<protein>
    <recommendedName>
        <fullName evidence="10">Phosphate-binding protein</fullName>
    </recommendedName>
</protein>
<dbReference type="Proteomes" id="UP000639396">
    <property type="component" value="Unassembled WGS sequence"/>
</dbReference>
<name>A0A927H158_9BACL</name>
<dbReference type="GO" id="GO:0006817">
    <property type="term" value="P:phosphate ion transport"/>
    <property type="evidence" value="ECO:0007669"/>
    <property type="project" value="UniProtKB-UniRule"/>
</dbReference>
<evidence type="ECO:0000313" key="14">
    <source>
        <dbReference type="Proteomes" id="UP000639396"/>
    </source>
</evidence>
<evidence type="ECO:0000256" key="8">
    <source>
        <dbReference type="ARBA" id="ARBA00023139"/>
    </source>
</evidence>
<feature type="chain" id="PRO_5038167816" description="Phosphate-binding protein" evidence="10">
    <location>
        <begin position="26"/>
        <end position="324"/>
    </location>
</feature>
<evidence type="ECO:0000256" key="4">
    <source>
        <dbReference type="ARBA" id="ARBA00011529"/>
    </source>
</evidence>
<keyword evidence="7 10" id="KW-0732">Signal</keyword>
<dbReference type="GO" id="GO:0005886">
    <property type="term" value="C:plasma membrane"/>
    <property type="evidence" value="ECO:0007669"/>
    <property type="project" value="UniProtKB-SubCell"/>
</dbReference>
<dbReference type="CDD" id="cd13654">
    <property type="entry name" value="PBP2_phosphate_like_2"/>
    <property type="match status" value="1"/>
</dbReference>
<dbReference type="EMBL" id="JACXJA010000022">
    <property type="protein sequence ID" value="MBD2863822.1"/>
    <property type="molecule type" value="Genomic_DNA"/>
</dbReference>
<evidence type="ECO:0000256" key="9">
    <source>
        <dbReference type="ARBA" id="ARBA00023288"/>
    </source>
</evidence>
<evidence type="ECO:0000259" key="12">
    <source>
        <dbReference type="Pfam" id="PF12849"/>
    </source>
</evidence>
<dbReference type="Pfam" id="PF12849">
    <property type="entry name" value="PBP_like_2"/>
    <property type="match status" value="1"/>
</dbReference>
<comment type="subcellular location">
    <subcellularLocation>
        <location evidence="2 10">Cell membrane</location>
        <topology evidence="2 10">Lipid-anchor</topology>
    </subcellularLocation>
</comment>
<organism evidence="13 14">
    <name type="scientific">Paenibacillus oceani</name>
    <dbReference type="NCBI Taxonomy" id="2772510"/>
    <lineage>
        <taxon>Bacteria</taxon>
        <taxon>Bacillati</taxon>
        <taxon>Bacillota</taxon>
        <taxon>Bacilli</taxon>
        <taxon>Bacillales</taxon>
        <taxon>Paenibacillaceae</taxon>
        <taxon>Paenibacillus</taxon>
    </lineage>
</organism>
<evidence type="ECO:0000256" key="6">
    <source>
        <dbReference type="ARBA" id="ARBA00022592"/>
    </source>
</evidence>
<dbReference type="SUPFAM" id="SSF53850">
    <property type="entry name" value="Periplasmic binding protein-like II"/>
    <property type="match status" value="1"/>
</dbReference>
<evidence type="ECO:0000256" key="3">
    <source>
        <dbReference type="ARBA" id="ARBA00008725"/>
    </source>
</evidence>
<dbReference type="PANTHER" id="PTHR30570">
    <property type="entry name" value="PERIPLASMIC PHOSPHATE BINDING COMPONENT OF PHOSPHATE ABC TRANSPORTER"/>
    <property type="match status" value="1"/>
</dbReference>
<dbReference type="InterPro" id="IPR024370">
    <property type="entry name" value="PBP_domain"/>
</dbReference>
<dbReference type="PANTHER" id="PTHR30570:SF1">
    <property type="entry name" value="PHOSPHATE-BINDING PROTEIN PSTS"/>
    <property type="match status" value="1"/>
</dbReference>
<sequence>MRKGTIMMSSAVLALTLAACGQKPADDNKTSGGATPAPTKTEAPKLSGEIKIDGSSTVYPISQAVAEEFMKKNKDVKVTVGFAGSSAGIKKLLNKEIDIADASKLMKQEEIDAIKAKGDDVVKMPVAFDGITVVVNSQNDWAKDITVAELKKIWEKDSKITKWSEVRAGWPDQPIKLYGPGTASGTFEYFTEAVNGKAKESRSDFTPSEDDNVLVKGVTGDKNAMAYFGYAYYLENKDKLKALAIKVDDNAPAIAPTAKTIEDGTYKPLSRQIYMYPLKSALDRPEVKEFIKYYMSEDGKKLVESVGYVKLTQNLYDENLKHVK</sequence>
<comment type="function">
    <text evidence="1">Part of the ABC transporter complex PstSACB involved in phosphate import.</text>
</comment>
<proteinExistence type="inferred from homology"/>
<feature type="region of interest" description="Disordered" evidence="11">
    <location>
        <begin position="24"/>
        <end position="45"/>
    </location>
</feature>
<dbReference type="GO" id="GO:0042301">
    <property type="term" value="F:phosphate ion binding"/>
    <property type="evidence" value="ECO:0007669"/>
    <property type="project" value="UniProtKB-UniRule"/>
</dbReference>
<feature type="signal peptide" evidence="10">
    <location>
        <begin position="1"/>
        <end position="25"/>
    </location>
</feature>
<evidence type="ECO:0000256" key="5">
    <source>
        <dbReference type="ARBA" id="ARBA00022448"/>
    </source>
</evidence>
<keyword evidence="9 10" id="KW-0449">Lipoprotein</keyword>
<dbReference type="NCBIfam" id="TIGR02136">
    <property type="entry name" value="ptsS_2"/>
    <property type="match status" value="1"/>
</dbReference>
<dbReference type="AlphaFoldDB" id="A0A927H158"/>
<evidence type="ECO:0000256" key="7">
    <source>
        <dbReference type="ARBA" id="ARBA00022729"/>
    </source>
</evidence>
<gene>
    <name evidence="13" type="ORF">IDH45_17675</name>
</gene>
<comment type="subunit">
    <text evidence="4 10">The complex is composed of two ATP-binding proteins (PstB), two transmembrane proteins (PstC and PstA) and a solute-binding protein (PstS).</text>
</comment>
<comment type="similarity">
    <text evidence="3 10">Belongs to the PstS family.</text>
</comment>
<keyword evidence="10" id="KW-1003">Cell membrane</keyword>
<keyword evidence="14" id="KW-1185">Reference proteome</keyword>
<evidence type="ECO:0000256" key="2">
    <source>
        <dbReference type="ARBA" id="ARBA00004193"/>
    </source>
</evidence>
<dbReference type="InterPro" id="IPR011862">
    <property type="entry name" value="Phos-bd"/>
</dbReference>
<dbReference type="InterPro" id="IPR050811">
    <property type="entry name" value="Phosphate_ABC_transporter"/>
</dbReference>
<evidence type="ECO:0000313" key="13">
    <source>
        <dbReference type="EMBL" id="MBD2863822.1"/>
    </source>
</evidence>
<accession>A0A927H158</accession>
<comment type="caution">
    <text evidence="13">The sequence shown here is derived from an EMBL/GenBank/DDBJ whole genome shotgun (WGS) entry which is preliminary data.</text>
</comment>
<reference evidence="13" key="1">
    <citation type="submission" date="2020-09" db="EMBL/GenBank/DDBJ databases">
        <title>A novel bacterium of genus Paenibacillus, isolated from South China Sea.</title>
        <authorList>
            <person name="Huang H."/>
            <person name="Mo K."/>
            <person name="Hu Y."/>
        </authorList>
    </citation>
    <scope>NUCLEOTIDE SEQUENCE</scope>
    <source>
        <strain evidence="13">IB182363</strain>
    </source>
</reference>
<keyword evidence="6 10" id="KW-0592">Phosphate transport</keyword>
<keyword evidence="8 10" id="KW-0564">Palmitate</keyword>
<evidence type="ECO:0000256" key="11">
    <source>
        <dbReference type="SAM" id="MobiDB-lite"/>
    </source>
</evidence>
<keyword evidence="10" id="KW-0472">Membrane</keyword>
<dbReference type="FunFam" id="3.40.190.10:FF:000055">
    <property type="entry name" value="Phosphate ABC transporter, phosphate-binding protein"/>
    <property type="match status" value="1"/>
</dbReference>
<dbReference type="PROSITE" id="PS51257">
    <property type="entry name" value="PROKAR_LIPOPROTEIN"/>
    <property type="match status" value="1"/>
</dbReference>
<comment type="function">
    <text evidence="10">Involved in the system for phosphate transport across the cytoplasmic membrane.</text>
</comment>
<evidence type="ECO:0000256" key="1">
    <source>
        <dbReference type="ARBA" id="ARBA00002841"/>
    </source>
</evidence>
<keyword evidence="5 10" id="KW-0813">Transport</keyword>
<dbReference type="Gene3D" id="3.40.190.10">
    <property type="entry name" value="Periplasmic binding protein-like II"/>
    <property type="match status" value="2"/>
</dbReference>
<evidence type="ECO:0000256" key="10">
    <source>
        <dbReference type="RuleBase" id="RU367119"/>
    </source>
</evidence>